<reference evidence="1 2" key="1">
    <citation type="submission" date="2018-04" db="EMBL/GenBank/DDBJ databases">
        <title>Genome sequencing of Flavobacterium sp. HYN0048.</title>
        <authorList>
            <person name="Yi H."/>
            <person name="Baek C."/>
        </authorList>
    </citation>
    <scope>NUCLEOTIDE SEQUENCE [LARGE SCALE GENOMIC DNA]</scope>
    <source>
        <strain evidence="1 2">HYN0048</strain>
    </source>
</reference>
<name>A0A2S0RGU1_9FLAO</name>
<accession>A0A2S0RGU1</accession>
<evidence type="ECO:0000313" key="2">
    <source>
        <dbReference type="Proteomes" id="UP000244193"/>
    </source>
</evidence>
<keyword evidence="2" id="KW-1185">Reference proteome</keyword>
<organism evidence="1 2">
    <name type="scientific">Flavobacterium magnum</name>
    <dbReference type="NCBI Taxonomy" id="2162713"/>
    <lineage>
        <taxon>Bacteria</taxon>
        <taxon>Pseudomonadati</taxon>
        <taxon>Bacteroidota</taxon>
        <taxon>Flavobacteriia</taxon>
        <taxon>Flavobacteriales</taxon>
        <taxon>Flavobacteriaceae</taxon>
        <taxon>Flavobacterium</taxon>
    </lineage>
</organism>
<dbReference type="AlphaFoldDB" id="A0A2S0RGU1"/>
<dbReference type="EMBL" id="CP028811">
    <property type="protein sequence ID" value="AWA30884.1"/>
    <property type="molecule type" value="Genomic_DNA"/>
</dbReference>
<protein>
    <submittedName>
        <fullName evidence="1">Uncharacterized protein</fullName>
    </submittedName>
</protein>
<evidence type="ECO:0000313" key="1">
    <source>
        <dbReference type="EMBL" id="AWA30884.1"/>
    </source>
</evidence>
<proteinExistence type="predicted"/>
<dbReference type="KEGG" id="fmg:HYN48_12790"/>
<gene>
    <name evidence="1" type="ORF">HYN48_12790</name>
</gene>
<dbReference type="Proteomes" id="UP000244193">
    <property type="component" value="Chromosome"/>
</dbReference>
<sequence>MLLADINWIDCRKLTVFFWMLQATRQVMGSGFQSGIKSLPRISGVPLVPRVGLSAVSFYFPALHSVK</sequence>